<keyword evidence="1" id="KW-0812">Transmembrane</keyword>
<dbReference type="EMBL" id="JH993035">
    <property type="protein sequence ID" value="EKX40008.1"/>
    <property type="molecule type" value="Genomic_DNA"/>
</dbReference>
<dbReference type="GeneID" id="17296773"/>
<dbReference type="eggNOG" id="ENOG502T2JJ">
    <property type="taxonomic scope" value="Eukaryota"/>
</dbReference>
<dbReference type="Proteomes" id="UP000011087">
    <property type="component" value="Unassembled WGS sequence"/>
</dbReference>
<protein>
    <recommendedName>
        <fullName evidence="3">Glycosyl transferase family 25 domain-containing protein</fullName>
    </recommendedName>
</protein>
<keyword evidence="1" id="KW-1133">Transmembrane helix</keyword>
<gene>
    <name evidence="4" type="ORF">GUITHDRAFT_164816</name>
</gene>
<sequence>MMRRKRSALFAVLFSSLAHLATPATFIPRPEIADPHLLLNVSRAFWITVNAAKETPDLWPSVRTERYMGLRGSQNLSKYLTPRAKQSLQFGRESGKELPSWNAVALYINHVELWKKIRPGETVVIFEEDAAIQSGSVETLKQLDKIRVASGNQSWFAGERIFLTLDAFGVKDFGCKYDPIDFPESKYIKELACHLWYGTSSYIINYGAAQELLERALPIDMQIDAYLATHAISQGRLNGGKINFAQTAERLYKQQYLSSVVQKVDAYAIYDWKQVILLLVLGTAVPCFGIGYAVGWYLKSNSGSPRDDLKVKMLEYAQK</sequence>
<keyword evidence="1" id="KW-0472">Membrane</keyword>
<organism evidence="4">
    <name type="scientific">Guillardia theta (strain CCMP2712)</name>
    <name type="common">Cryptophyte</name>
    <dbReference type="NCBI Taxonomy" id="905079"/>
    <lineage>
        <taxon>Eukaryota</taxon>
        <taxon>Cryptophyceae</taxon>
        <taxon>Pyrenomonadales</taxon>
        <taxon>Geminigeraceae</taxon>
        <taxon>Guillardia</taxon>
    </lineage>
</organism>
<feature type="domain" description="Glycosyl transferase family 25" evidence="3">
    <location>
        <begin position="104"/>
        <end position="226"/>
    </location>
</feature>
<evidence type="ECO:0000313" key="4">
    <source>
        <dbReference type="EMBL" id="EKX40008.1"/>
    </source>
</evidence>
<dbReference type="RefSeq" id="XP_005826988.1">
    <property type="nucleotide sequence ID" value="XM_005826931.1"/>
</dbReference>
<evidence type="ECO:0000313" key="6">
    <source>
        <dbReference type="Proteomes" id="UP000011087"/>
    </source>
</evidence>
<evidence type="ECO:0000259" key="3">
    <source>
        <dbReference type="Pfam" id="PF01755"/>
    </source>
</evidence>
<feature type="chain" id="PRO_5008770454" description="Glycosyl transferase family 25 domain-containing protein" evidence="2">
    <location>
        <begin position="24"/>
        <end position="319"/>
    </location>
</feature>
<evidence type="ECO:0000256" key="2">
    <source>
        <dbReference type="SAM" id="SignalP"/>
    </source>
</evidence>
<proteinExistence type="predicted"/>
<dbReference type="EnsemblProtists" id="EKX40008">
    <property type="protein sequence ID" value="EKX40008"/>
    <property type="gene ID" value="GUITHDRAFT_164816"/>
</dbReference>
<dbReference type="HOGENOM" id="CLU_075693_0_0_1"/>
<reference evidence="5" key="3">
    <citation type="submission" date="2015-06" db="UniProtKB">
        <authorList>
            <consortium name="EnsemblProtists"/>
        </authorList>
    </citation>
    <scope>IDENTIFICATION</scope>
</reference>
<reference evidence="4 6" key="1">
    <citation type="journal article" date="2012" name="Nature">
        <title>Algal genomes reveal evolutionary mosaicism and the fate of nucleomorphs.</title>
        <authorList>
            <consortium name="DOE Joint Genome Institute"/>
            <person name="Curtis B.A."/>
            <person name="Tanifuji G."/>
            <person name="Burki F."/>
            <person name="Gruber A."/>
            <person name="Irimia M."/>
            <person name="Maruyama S."/>
            <person name="Arias M.C."/>
            <person name="Ball S.G."/>
            <person name="Gile G.H."/>
            <person name="Hirakawa Y."/>
            <person name="Hopkins J.F."/>
            <person name="Kuo A."/>
            <person name="Rensing S.A."/>
            <person name="Schmutz J."/>
            <person name="Symeonidi A."/>
            <person name="Elias M."/>
            <person name="Eveleigh R.J."/>
            <person name="Herman E.K."/>
            <person name="Klute M.J."/>
            <person name="Nakayama T."/>
            <person name="Obornik M."/>
            <person name="Reyes-Prieto A."/>
            <person name="Armbrust E.V."/>
            <person name="Aves S.J."/>
            <person name="Beiko R.G."/>
            <person name="Coutinho P."/>
            <person name="Dacks J.B."/>
            <person name="Durnford D.G."/>
            <person name="Fast N.M."/>
            <person name="Green B.R."/>
            <person name="Grisdale C.J."/>
            <person name="Hempel F."/>
            <person name="Henrissat B."/>
            <person name="Hoppner M.P."/>
            <person name="Ishida K."/>
            <person name="Kim E."/>
            <person name="Koreny L."/>
            <person name="Kroth P.G."/>
            <person name="Liu Y."/>
            <person name="Malik S.B."/>
            <person name="Maier U.G."/>
            <person name="McRose D."/>
            <person name="Mock T."/>
            <person name="Neilson J.A."/>
            <person name="Onodera N.T."/>
            <person name="Poole A.M."/>
            <person name="Pritham E.J."/>
            <person name="Richards T.A."/>
            <person name="Rocap G."/>
            <person name="Roy S.W."/>
            <person name="Sarai C."/>
            <person name="Schaack S."/>
            <person name="Shirato S."/>
            <person name="Slamovits C.H."/>
            <person name="Spencer D.F."/>
            <person name="Suzuki S."/>
            <person name="Worden A.Z."/>
            <person name="Zauner S."/>
            <person name="Barry K."/>
            <person name="Bell C."/>
            <person name="Bharti A.K."/>
            <person name="Crow J.A."/>
            <person name="Grimwood J."/>
            <person name="Kramer R."/>
            <person name="Lindquist E."/>
            <person name="Lucas S."/>
            <person name="Salamov A."/>
            <person name="McFadden G.I."/>
            <person name="Lane C.E."/>
            <person name="Keeling P.J."/>
            <person name="Gray M.W."/>
            <person name="Grigoriev I.V."/>
            <person name="Archibald J.M."/>
        </authorList>
    </citation>
    <scope>NUCLEOTIDE SEQUENCE</scope>
    <source>
        <strain evidence="4 6">CCMP2712</strain>
    </source>
</reference>
<keyword evidence="2" id="KW-0732">Signal</keyword>
<feature type="transmembrane region" description="Helical" evidence="1">
    <location>
        <begin position="275"/>
        <end position="298"/>
    </location>
</feature>
<dbReference type="PaxDb" id="55529-EKX40008"/>
<accession>L1IUU5</accession>
<keyword evidence="6" id="KW-1185">Reference proteome</keyword>
<dbReference type="AlphaFoldDB" id="L1IUU5"/>
<feature type="signal peptide" evidence="2">
    <location>
        <begin position="1"/>
        <end position="23"/>
    </location>
</feature>
<dbReference type="KEGG" id="gtt:GUITHDRAFT_164816"/>
<evidence type="ECO:0000256" key="1">
    <source>
        <dbReference type="SAM" id="Phobius"/>
    </source>
</evidence>
<name>L1IUU5_GUITC</name>
<reference evidence="6" key="2">
    <citation type="submission" date="2012-11" db="EMBL/GenBank/DDBJ databases">
        <authorList>
            <person name="Kuo A."/>
            <person name="Curtis B.A."/>
            <person name="Tanifuji G."/>
            <person name="Burki F."/>
            <person name="Gruber A."/>
            <person name="Irimia M."/>
            <person name="Maruyama S."/>
            <person name="Arias M.C."/>
            <person name="Ball S.G."/>
            <person name="Gile G.H."/>
            <person name="Hirakawa Y."/>
            <person name="Hopkins J.F."/>
            <person name="Rensing S.A."/>
            <person name="Schmutz J."/>
            <person name="Symeonidi A."/>
            <person name="Elias M."/>
            <person name="Eveleigh R.J."/>
            <person name="Herman E.K."/>
            <person name="Klute M.J."/>
            <person name="Nakayama T."/>
            <person name="Obornik M."/>
            <person name="Reyes-Prieto A."/>
            <person name="Armbrust E.V."/>
            <person name="Aves S.J."/>
            <person name="Beiko R.G."/>
            <person name="Coutinho P."/>
            <person name="Dacks J.B."/>
            <person name="Durnford D.G."/>
            <person name="Fast N.M."/>
            <person name="Green B.R."/>
            <person name="Grisdale C."/>
            <person name="Hempe F."/>
            <person name="Henrissat B."/>
            <person name="Hoppner M.P."/>
            <person name="Ishida K.-I."/>
            <person name="Kim E."/>
            <person name="Koreny L."/>
            <person name="Kroth P.G."/>
            <person name="Liu Y."/>
            <person name="Malik S.-B."/>
            <person name="Maier U.G."/>
            <person name="McRose D."/>
            <person name="Mock T."/>
            <person name="Neilson J.A."/>
            <person name="Onodera N.T."/>
            <person name="Poole A.M."/>
            <person name="Pritham E.J."/>
            <person name="Richards T.A."/>
            <person name="Rocap G."/>
            <person name="Roy S.W."/>
            <person name="Sarai C."/>
            <person name="Schaack S."/>
            <person name="Shirato S."/>
            <person name="Slamovits C.H."/>
            <person name="Spencer D.F."/>
            <person name="Suzuki S."/>
            <person name="Worden A.Z."/>
            <person name="Zauner S."/>
            <person name="Barry K."/>
            <person name="Bell C."/>
            <person name="Bharti A.K."/>
            <person name="Crow J.A."/>
            <person name="Grimwood J."/>
            <person name="Kramer R."/>
            <person name="Lindquist E."/>
            <person name="Lucas S."/>
            <person name="Salamov A."/>
            <person name="McFadden G.I."/>
            <person name="Lane C.E."/>
            <person name="Keeling P.J."/>
            <person name="Gray M.W."/>
            <person name="Grigoriev I.V."/>
            <person name="Archibald J.M."/>
        </authorList>
    </citation>
    <scope>NUCLEOTIDE SEQUENCE</scope>
    <source>
        <strain evidence="6">CCMP2712</strain>
    </source>
</reference>
<dbReference type="Pfam" id="PF01755">
    <property type="entry name" value="Glyco_transf_25"/>
    <property type="match status" value="1"/>
</dbReference>
<dbReference type="InterPro" id="IPR002654">
    <property type="entry name" value="Glyco_trans_25"/>
</dbReference>
<evidence type="ECO:0000313" key="5">
    <source>
        <dbReference type="EnsemblProtists" id="EKX40008"/>
    </source>
</evidence>
<dbReference type="OrthoDB" id="47375at2759"/>